<accession>A0A5K3EVM7</accession>
<sequence>MDPSISAKNIDVDLTTDISARMQIPNRLSLIMPDFPSVDSVRGTESRVVITGSNKSNHLHNPYDFPVSRPSLEPPPESLVLGQVNYPDIDRISKPRYPPVNPSKETSNLSLFHGSVYGAVDDDRTLIDQGPLNSSAEALADPSSVALETQLQDLVVRVSMLEDAIARQHRRELLALILLGTYFLLKFGRSLL</sequence>
<proteinExistence type="predicted"/>
<reference evidence="1" key="1">
    <citation type="submission" date="2019-11" db="UniProtKB">
        <authorList>
            <consortium name="WormBaseParasite"/>
        </authorList>
    </citation>
    <scope>IDENTIFICATION</scope>
</reference>
<name>A0A5K3EVM7_MESCO</name>
<protein>
    <submittedName>
        <fullName evidence="1">Miff domain-containing protein</fullName>
    </submittedName>
</protein>
<organism evidence="1">
    <name type="scientific">Mesocestoides corti</name>
    <name type="common">Flatworm</name>
    <dbReference type="NCBI Taxonomy" id="53468"/>
    <lineage>
        <taxon>Eukaryota</taxon>
        <taxon>Metazoa</taxon>
        <taxon>Spiralia</taxon>
        <taxon>Lophotrochozoa</taxon>
        <taxon>Platyhelminthes</taxon>
        <taxon>Cestoda</taxon>
        <taxon>Eucestoda</taxon>
        <taxon>Cyclophyllidea</taxon>
        <taxon>Mesocestoididae</taxon>
        <taxon>Mesocestoides</taxon>
    </lineage>
</organism>
<dbReference type="WBParaSite" id="MCU_002962-RA">
    <property type="protein sequence ID" value="MCU_002962-RA"/>
    <property type="gene ID" value="MCU_002962"/>
</dbReference>
<evidence type="ECO:0000313" key="1">
    <source>
        <dbReference type="WBParaSite" id="MCU_002962-RA"/>
    </source>
</evidence>
<dbReference type="AlphaFoldDB" id="A0A5K3EVM7"/>